<dbReference type="KEGG" id="srt:Srot_2215"/>
<dbReference type="Proteomes" id="UP000002247">
    <property type="component" value="Chromosome"/>
</dbReference>
<organism evidence="4 5">
    <name type="scientific">Segniliparus rotundus (strain ATCC BAA-972 / CDC 1076 / CIP 108378 / DSM 44985 / JCM 13578)</name>
    <dbReference type="NCBI Taxonomy" id="640132"/>
    <lineage>
        <taxon>Bacteria</taxon>
        <taxon>Bacillati</taxon>
        <taxon>Actinomycetota</taxon>
        <taxon>Actinomycetes</taxon>
        <taxon>Mycobacteriales</taxon>
        <taxon>Segniliparaceae</taxon>
        <taxon>Segniliparus</taxon>
    </lineage>
</organism>
<dbReference type="OrthoDB" id="4965437at2"/>
<dbReference type="eggNOG" id="COG1942">
    <property type="taxonomic scope" value="Bacteria"/>
</dbReference>
<evidence type="ECO:0000256" key="1">
    <source>
        <dbReference type="ARBA" id="ARBA00006723"/>
    </source>
</evidence>
<dbReference type="InterPro" id="IPR004370">
    <property type="entry name" value="4-OT-like_dom"/>
</dbReference>
<dbReference type="PANTHER" id="PTHR35530:SF1">
    <property type="entry name" value="2-HYDROXYMUCONATE TAUTOMERASE"/>
    <property type="match status" value="1"/>
</dbReference>
<keyword evidence="2" id="KW-0413">Isomerase</keyword>
<dbReference type="Pfam" id="PF01361">
    <property type="entry name" value="Tautomerase"/>
    <property type="match status" value="1"/>
</dbReference>
<gene>
    <name evidence="4" type="ordered locus">Srot_2215</name>
</gene>
<evidence type="ECO:0000259" key="3">
    <source>
        <dbReference type="Pfam" id="PF01361"/>
    </source>
</evidence>
<sequence>MPLVDVSLKAGRSPEQLRELIAELTATVQRVLGSPPEAVSVILREVAPTHWANANTTLAERDAAN</sequence>
<dbReference type="EMBL" id="CP001958">
    <property type="protein sequence ID" value="ADG98666.1"/>
    <property type="molecule type" value="Genomic_DNA"/>
</dbReference>
<dbReference type="PANTHER" id="PTHR35530">
    <property type="entry name" value="TAUTOMERASE-RELATED"/>
    <property type="match status" value="1"/>
</dbReference>
<feature type="domain" description="4-oxalocrotonate tautomerase-like" evidence="3">
    <location>
        <begin position="2"/>
        <end position="55"/>
    </location>
</feature>
<protein>
    <submittedName>
        <fullName evidence="4">4-oxalocrotonate tautomerase</fullName>
    </submittedName>
</protein>
<reference evidence="4 5" key="1">
    <citation type="journal article" date="2010" name="Stand. Genomic Sci.">
        <title>Complete genome sequence of Segniliparus rotundus type strain (CDC 1076).</title>
        <authorList>
            <person name="Sikorski J."/>
            <person name="Lapidus A."/>
            <person name="Copeland A."/>
            <person name="Misra M."/>
            <person name="Glavina Del Rio T."/>
            <person name="Nolan M."/>
            <person name="Lucas S."/>
            <person name="Chen F."/>
            <person name="Tice H."/>
            <person name="Cheng J.F."/>
            <person name="Jando M."/>
            <person name="Schneider S."/>
            <person name="Bruce D."/>
            <person name="Goodwin L."/>
            <person name="Pitluck S."/>
            <person name="Liolios K."/>
            <person name="Mikhailova N."/>
            <person name="Pati A."/>
            <person name="Ivanova N."/>
            <person name="Mavromatis K."/>
            <person name="Chen A."/>
            <person name="Palaniappan K."/>
            <person name="Chertkov O."/>
            <person name="Land M."/>
            <person name="Hauser L."/>
            <person name="Chang Y.J."/>
            <person name="Jeffries C.D."/>
            <person name="Brettin T."/>
            <person name="Detter J.C."/>
            <person name="Han C."/>
            <person name="Rohde M."/>
            <person name="Goker M."/>
            <person name="Bristow J."/>
            <person name="Eisen J.A."/>
            <person name="Markowitz V."/>
            <person name="Hugenholtz P."/>
            <person name="Kyrpides N.C."/>
            <person name="Klenk H.P."/>
        </authorList>
    </citation>
    <scope>NUCLEOTIDE SEQUENCE [LARGE SCALE GENOMIC DNA]</scope>
    <source>
        <strain evidence="5">ATCC BAA-972 / CDC 1076 / CIP 108378 / DSM 44985 / JCM 13578</strain>
    </source>
</reference>
<evidence type="ECO:0000313" key="5">
    <source>
        <dbReference type="Proteomes" id="UP000002247"/>
    </source>
</evidence>
<dbReference type="HOGENOM" id="CLU_148073_5_2_11"/>
<evidence type="ECO:0000313" key="4">
    <source>
        <dbReference type="EMBL" id="ADG98666.1"/>
    </source>
</evidence>
<dbReference type="STRING" id="640132.Srot_2215"/>
<name>D6Z9Z6_SEGRD</name>
<comment type="similarity">
    <text evidence="1">Belongs to the 4-oxalocrotonate tautomerase family.</text>
</comment>
<dbReference type="InterPro" id="IPR014347">
    <property type="entry name" value="Tautomerase/MIF_sf"/>
</dbReference>
<keyword evidence="5" id="KW-1185">Reference proteome</keyword>
<dbReference type="AlphaFoldDB" id="D6Z9Z6"/>
<dbReference type="Gene3D" id="3.30.429.10">
    <property type="entry name" value="Macrophage Migration Inhibitory Factor"/>
    <property type="match status" value="1"/>
</dbReference>
<proteinExistence type="inferred from homology"/>
<dbReference type="GO" id="GO:0016853">
    <property type="term" value="F:isomerase activity"/>
    <property type="evidence" value="ECO:0007669"/>
    <property type="project" value="UniProtKB-KW"/>
</dbReference>
<evidence type="ECO:0000256" key="2">
    <source>
        <dbReference type="ARBA" id="ARBA00023235"/>
    </source>
</evidence>
<dbReference type="SUPFAM" id="SSF55331">
    <property type="entry name" value="Tautomerase/MIF"/>
    <property type="match status" value="1"/>
</dbReference>
<dbReference type="RefSeq" id="WP_013139116.1">
    <property type="nucleotide sequence ID" value="NC_014168.1"/>
</dbReference>
<accession>D6Z9Z6</accession>